<keyword evidence="3" id="KW-1185">Reference proteome</keyword>
<reference evidence="2 3" key="1">
    <citation type="submission" date="2023-04" db="EMBL/GenBank/DDBJ databases">
        <title>Fusibacter bizertensis strain WBS, isolated from littoral bottom sediments of the Arctic seas - biochemical and genomic analysis.</title>
        <authorList>
            <person name="Brioukhanov A.L."/>
        </authorList>
    </citation>
    <scope>NUCLEOTIDE SEQUENCE [LARGE SCALE GENOMIC DNA]</scope>
    <source>
        <strain evidence="2 3">WBS</strain>
    </source>
</reference>
<gene>
    <name evidence="2" type="ORF">QE109_15480</name>
</gene>
<name>A0ABT6NGJ8_9FIRM</name>
<feature type="transmembrane region" description="Helical" evidence="1">
    <location>
        <begin position="47"/>
        <end position="68"/>
    </location>
</feature>
<keyword evidence="1" id="KW-0472">Membrane</keyword>
<evidence type="ECO:0000256" key="1">
    <source>
        <dbReference type="SAM" id="Phobius"/>
    </source>
</evidence>
<organism evidence="2 3">
    <name type="scientific">Fusibacter bizertensis</name>
    <dbReference type="NCBI Taxonomy" id="1488331"/>
    <lineage>
        <taxon>Bacteria</taxon>
        <taxon>Bacillati</taxon>
        <taxon>Bacillota</taxon>
        <taxon>Clostridia</taxon>
        <taxon>Eubacteriales</taxon>
        <taxon>Eubacteriales Family XII. Incertae Sedis</taxon>
        <taxon>Fusibacter</taxon>
    </lineage>
</organism>
<dbReference type="Proteomes" id="UP001158045">
    <property type="component" value="Unassembled WGS sequence"/>
</dbReference>
<evidence type="ECO:0000313" key="3">
    <source>
        <dbReference type="Proteomes" id="UP001158045"/>
    </source>
</evidence>
<keyword evidence="1" id="KW-1133">Transmembrane helix</keyword>
<evidence type="ECO:0000313" key="2">
    <source>
        <dbReference type="EMBL" id="MDH8679560.1"/>
    </source>
</evidence>
<comment type="caution">
    <text evidence="2">The sequence shown here is derived from an EMBL/GenBank/DDBJ whole genome shotgun (WGS) entry which is preliminary data.</text>
</comment>
<feature type="transmembrane region" description="Helical" evidence="1">
    <location>
        <begin position="12"/>
        <end position="35"/>
    </location>
</feature>
<dbReference type="RefSeq" id="WP_281095457.1">
    <property type="nucleotide sequence ID" value="NZ_JARYZI010000013.1"/>
</dbReference>
<evidence type="ECO:0008006" key="4">
    <source>
        <dbReference type="Google" id="ProtNLM"/>
    </source>
</evidence>
<dbReference type="EMBL" id="JARYZI010000013">
    <property type="protein sequence ID" value="MDH8679560.1"/>
    <property type="molecule type" value="Genomic_DNA"/>
</dbReference>
<proteinExistence type="predicted"/>
<accession>A0ABT6NGJ8</accession>
<protein>
    <recommendedName>
        <fullName evidence="4">Zinc ribbon domain-containing protein</fullName>
    </recommendedName>
</protein>
<keyword evidence="1" id="KW-0812">Transmembrane</keyword>
<sequence length="151" mass="17032">MKVVKSNRGQPAVSFISSILTIGFGILWTMMVHRFISIVGGFGPMGILFPLIGVFFITVGIIQATLFIKYITRHDFHTTDTDYFGRSGSNRFDFNFTGKFENISQKYWGNSKFDSKVELKVESKLISCKNCGESFDIIFSYCPKCGKCNDS</sequence>